<keyword evidence="3" id="KW-1185">Reference proteome</keyword>
<gene>
    <name evidence="2" type="ORF">Pla133_43900</name>
</gene>
<protein>
    <submittedName>
        <fullName evidence="2">Uncharacterized protein</fullName>
    </submittedName>
</protein>
<dbReference type="AlphaFoldDB" id="A0A518BQM1"/>
<dbReference type="RefSeq" id="WP_145069021.1">
    <property type="nucleotide sequence ID" value="NZ_CP036287.1"/>
</dbReference>
<dbReference type="EMBL" id="CP036287">
    <property type="protein sequence ID" value="QDU69271.1"/>
    <property type="molecule type" value="Genomic_DNA"/>
</dbReference>
<evidence type="ECO:0000313" key="2">
    <source>
        <dbReference type="EMBL" id="QDU69271.1"/>
    </source>
</evidence>
<reference evidence="2 3" key="1">
    <citation type="submission" date="2019-02" db="EMBL/GenBank/DDBJ databases">
        <title>Deep-cultivation of Planctomycetes and their phenomic and genomic characterization uncovers novel biology.</title>
        <authorList>
            <person name="Wiegand S."/>
            <person name="Jogler M."/>
            <person name="Boedeker C."/>
            <person name="Pinto D."/>
            <person name="Vollmers J."/>
            <person name="Rivas-Marin E."/>
            <person name="Kohn T."/>
            <person name="Peeters S.H."/>
            <person name="Heuer A."/>
            <person name="Rast P."/>
            <person name="Oberbeckmann S."/>
            <person name="Bunk B."/>
            <person name="Jeske O."/>
            <person name="Meyerdierks A."/>
            <person name="Storesund J.E."/>
            <person name="Kallscheuer N."/>
            <person name="Luecker S."/>
            <person name="Lage O.M."/>
            <person name="Pohl T."/>
            <person name="Merkel B.J."/>
            <person name="Hornburger P."/>
            <person name="Mueller R.-W."/>
            <person name="Bruemmer F."/>
            <person name="Labrenz M."/>
            <person name="Spormann A.M."/>
            <person name="Op den Camp H."/>
            <person name="Overmann J."/>
            <person name="Amann R."/>
            <person name="Jetten M.S.M."/>
            <person name="Mascher T."/>
            <person name="Medema M.H."/>
            <person name="Devos D.P."/>
            <person name="Kaster A.-K."/>
            <person name="Ovreas L."/>
            <person name="Rohde M."/>
            <person name="Galperin M.Y."/>
            <person name="Jogler C."/>
        </authorList>
    </citation>
    <scope>NUCLEOTIDE SEQUENCE [LARGE SCALE GENOMIC DNA]</scope>
    <source>
        <strain evidence="2 3">Pla133</strain>
    </source>
</reference>
<dbReference type="Proteomes" id="UP000316921">
    <property type="component" value="Chromosome"/>
</dbReference>
<organism evidence="2 3">
    <name type="scientific">Engelhardtia mirabilis</name>
    <dbReference type="NCBI Taxonomy" id="2528011"/>
    <lineage>
        <taxon>Bacteria</taxon>
        <taxon>Pseudomonadati</taxon>
        <taxon>Planctomycetota</taxon>
        <taxon>Planctomycetia</taxon>
        <taxon>Planctomycetia incertae sedis</taxon>
        <taxon>Engelhardtia</taxon>
    </lineage>
</organism>
<dbReference type="KEGG" id="pbap:Pla133_43900"/>
<proteinExistence type="predicted"/>
<sequence>MESSREPVCFTCKQPLGDPPILNEIEGGQACPACAMRVLESLPPVLPRSGAPIGERDWAPAVAREDESSFELSGSSFDPNDFPPEPA</sequence>
<feature type="region of interest" description="Disordered" evidence="1">
    <location>
        <begin position="62"/>
        <end position="87"/>
    </location>
</feature>
<name>A0A518BQM1_9BACT</name>
<accession>A0A518BQM1</accession>
<evidence type="ECO:0000256" key="1">
    <source>
        <dbReference type="SAM" id="MobiDB-lite"/>
    </source>
</evidence>
<evidence type="ECO:0000313" key="3">
    <source>
        <dbReference type="Proteomes" id="UP000316921"/>
    </source>
</evidence>